<sequence length="482" mass="51359">MIRRPVTWLIAVAVLLAAVEFALVVRHGDVGWDEALYISQVSPRLPAAFFSAPRARGITYLIAPVVWLTASVTVLRAYLAVIGATAVVLAYWPWLALTSRRAVVPLAALLFSGLWITAYYVSEVIPNFWVAVAGVALVGWFVRYAVAGGRTALLGVVAAAAVVTLMRPGDAAWIALPLPIAAVLVRRWRRRALIVALVGGLALGAAQWIVEAYLRYGGPLERLRASSAIEGGIAWHPRGVLYELYAVNGPLLCRPCGGGVQRPALTLWWLAVPLLVVGGLILAARAREVVPAAVAAACGVSASVPYLLLLGYAAPRFLLPVYALLALPVAECLVRLPAAVPRLRTPLAVLVSMVVLAQVGSQVLLLSQETRDNAVERLSYVRGATALRHLGLRRPCLLGGPRAVPVAFYLGCGTEATSGVLKSTTAARFLALARREPTGILSHGTPPPRYAASWVAHPLSRLGSGWVVYLPPWFSVSGRGPR</sequence>
<keyword evidence="1" id="KW-0472">Membrane</keyword>
<keyword evidence="1" id="KW-1133">Transmembrane helix</keyword>
<feature type="transmembrane region" description="Helical" evidence="1">
    <location>
        <begin position="267"/>
        <end position="286"/>
    </location>
</feature>
<feature type="transmembrane region" description="Helical" evidence="1">
    <location>
        <begin position="152"/>
        <end position="185"/>
    </location>
</feature>
<reference evidence="3" key="1">
    <citation type="journal article" date="2019" name="Int. J. Syst. Evol. Microbiol.">
        <title>The Global Catalogue of Microorganisms (GCM) 10K type strain sequencing project: providing services to taxonomists for standard genome sequencing and annotation.</title>
        <authorList>
            <consortium name="The Broad Institute Genomics Platform"/>
            <consortium name="The Broad Institute Genome Sequencing Center for Infectious Disease"/>
            <person name="Wu L."/>
            <person name="Ma J."/>
        </authorList>
    </citation>
    <scope>NUCLEOTIDE SEQUENCE [LARGE SCALE GENOMIC DNA]</scope>
    <source>
        <strain evidence="3">JCM 17939</strain>
    </source>
</reference>
<gene>
    <name evidence="2" type="ORF">GCM10023196_084850</name>
</gene>
<feature type="transmembrane region" description="Helical" evidence="1">
    <location>
        <begin position="192"/>
        <end position="210"/>
    </location>
</feature>
<comment type="caution">
    <text evidence="2">The sequence shown here is derived from an EMBL/GenBank/DDBJ whole genome shotgun (WGS) entry which is preliminary data.</text>
</comment>
<keyword evidence="3" id="KW-1185">Reference proteome</keyword>
<dbReference type="Proteomes" id="UP001501442">
    <property type="component" value="Unassembled WGS sequence"/>
</dbReference>
<dbReference type="RefSeq" id="WP_345439161.1">
    <property type="nucleotide sequence ID" value="NZ_BAABHK010000017.1"/>
</dbReference>
<proteinExistence type="predicted"/>
<keyword evidence="1" id="KW-0812">Transmembrane</keyword>
<evidence type="ECO:0008006" key="4">
    <source>
        <dbReference type="Google" id="ProtNLM"/>
    </source>
</evidence>
<evidence type="ECO:0000313" key="3">
    <source>
        <dbReference type="Proteomes" id="UP001501442"/>
    </source>
</evidence>
<organism evidence="2 3">
    <name type="scientific">Actinoallomurus vinaceus</name>
    <dbReference type="NCBI Taxonomy" id="1080074"/>
    <lineage>
        <taxon>Bacteria</taxon>
        <taxon>Bacillati</taxon>
        <taxon>Actinomycetota</taxon>
        <taxon>Actinomycetes</taxon>
        <taxon>Streptosporangiales</taxon>
        <taxon>Thermomonosporaceae</taxon>
        <taxon>Actinoallomurus</taxon>
    </lineage>
</organism>
<evidence type="ECO:0000313" key="2">
    <source>
        <dbReference type="EMBL" id="GAA4636168.1"/>
    </source>
</evidence>
<feature type="transmembrane region" description="Helical" evidence="1">
    <location>
        <begin position="77"/>
        <end position="96"/>
    </location>
</feature>
<dbReference type="EMBL" id="BAABHK010000017">
    <property type="protein sequence ID" value="GAA4636168.1"/>
    <property type="molecule type" value="Genomic_DNA"/>
</dbReference>
<feature type="transmembrane region" description="Helical" evidence="1">
    <location>
        <begin position="128"/>
        <end position="146"/>
    </location>
</feature>
<feature type="transmembrane region" description="Helical" evidence="1">
    <location>
        <begin position="102"/>
        <end position="121"/>
    </location>
</feature>
<protein>
    <recommendedName>
        <fullName evidence="4">Glycosyltransferase RgtA/B/C/D-like domain-containing protein</fullName>
    </recommendedName>
</protein>
<accession>A0ABP8UPC0</accession>
<evidence type="ECO:0000256" key="1">
    <source>
        <dbReference type="SAM" id="Phobius"/>
    </source>
</evidence>
<name>A0ABP8UPC0_9ACTN</name>
<feature type="transmembrane region" description="Helical" evidence="1">
    <location>
        <begin position="293"/>
        <end position="313"/>
    </location>
</feature>